<evidence type="ECO:0000313" key="1">
    <source>
        <dbReference type="EMBL" id="GEA42077.1"/>
    </source>
</evidence>
<gene>
    <name evidence="1" type="ORF">Cst04h_02470</name>
    <name evidence="2" type="ORF">Cst04h_29360</name>
</gene>
<dbReference type="EMBL" id="BJLD01000022">
    <property type="protein sequence ID" value="GEA44766.1"/>
    <property type="molecule type" value="Genomic_DNA"/>
</dbReference>
<sequence length="247" mass="26925">MTAALTLIWNLAGQPDVNGSKGKLLKPEPGICSITGEYSEITADASKALGDNFTDQSLWACHSGRVGKASLWCCSGAGRTSPRLWSWVAAPGENLPPSHEKAYAGGPGLCLTNRANTRPIIDILLNPPAGEWVVSIAESGQKHVLPYVQTNRGAGKWKVRMEATNITATPEQFRTVFTTCLALRRLGVPVEAIKTGEPQYLKTTEDLATWRELSQRLRPYQSSPITNLALWCITKPIMEDTHAYPNP</sequence>
<protein>
    <submittedName>
        <fullName evidence="2">Uncharacterized protein</fullName>
    </submittedName>
</protein>
<dbReference type="AlphaFoldDB" id="A0ABC9ZRP8"/>
<evidence type="ECO:0000313" key="3">
    <source>
        <dbReference type="Proteomes" id="UP000315234"/>
    </source>
</evidence>
<organism evidence="2 3">
    <name type="scientific">Corynebacterium striatum</name>
    <dbReference type="NCBI Taxonomy" id="43770"/>
    <lineage>
        <taxon>Bacteria</taxon>
        <taxon>Bacillati</taxon>
        <taxon>Actinomycetota</taxon>
        <taxon>Actinomycetes</taxon>
        <taxon>Mycobacteriales</taxon>
        <taxon>Corynebacteriaceae</taxon>
        <taxon>Corynebacterium</taxon>
    </lineage>
</organism>
<accession>A0ABC9ZRP8</accession>
<reference evidence="2 3" key="1">
    <citation type="submission" date="2019-06" db="EMBL/GenBank/DDBJ databases">
        <title>Draft genome sequence of Corynebacterium striatum NBRC 15291.</title>
        <authorList>
            <person name="Miura T."/>
            <person name="Furukawa M."/>
            <person name="Shimamura M."/>
            <person name="Ohyama Y."/>
            <person name="Yamazoe A."/>
            <person name="Kawasaki H."/>
        </authorList>
    </citation>
    <scope>NUCLEOTIDE SEQUENCE [LARGE SCALE GENOMIC DNA]</scope>
    <source>
        <strain evidence="2 3">NBRC 15291</strain>
    </source>
</reference>
<dbReference type="Proteomes" id="UP000315234">
    <property type="component" value="Unassembled WGS sequence"/>
</dbReference>
<proteinExistence type="predicted"/>
<name>A0ABC9ZRP8_CORST</name>
<comment type="caution">
    <text evidence="2">The sequence shown here is derived from an EMBL/GenBank/DDBJ whole genome shotgun (WGS) entry which is preliminary data.</text>
</comment>
<evidence type="ECO:0000313" key="2">
    <source>
        <dbReference type="EMBL" id="GEA44766.1"/>
    </source>
</evidence>
<dbReference type="EMBL" id="BJLD01000001">
    <property type="protein sequence ID" value="GEA42077.1"/>
    <property type="molecule type" value="Genomic_DNA"/>
</dbReference>